<dbReference type="Proteomes" id="UP000306229">
    <property type="component" value="Chromosome"/>
</dbReference>
<dbReference type="KEGG" id="fbe:FF125_03675"/>
<protein>
    <submittedName>
        <fullName evidence="2">Autotransporter outer membrane beta-barrel domain-containing protein</fullName>
    </submittedName>
</protein>
<evidence type="ECO:0000313" key="3">
    <source>
        <dbReference type="Proteomes" id="UP000306229"/>
    </source>
</evidence>
<dbReference type="SUPFAM" id="SSF56925">
    <property type="entry name" value="OMPA-like"/>
    <property type="match status" value="1"/>
</dbReference>
<feature type="signal peptide" evidence="1">
    <location>
        <begin position="1"/>
        <end position="19"/>
    </location>
</feature>
<reference evidence="2 3" key="1">
    <citation type="submission" date="2019-05" db="EMBL/GenBank/DDBJ databases">
        <title>Algicella ahnfeltiae gen. nov., sp. nov., a novel marine bacterium of the family Flavobacteriaceae isolated from a red alga.</title>
        <authorList>
            <person name="Nedashkovskaya O.I."/>
            <person name="Kukhlevskiy A.D."/>
            <person name="Kim S.-G."/>
            <person name="Zhukova N.V."/>
            <person name="Mikhailov V.V."/>
        </authorList>
    </citation>
    <scope>NUCLEOTIDE SEQUENCE [LARGE SCALE GENOMIC DNA]</scope>
    <source>
        <strain evidence="2 3">10Alg115</strain>
    </source>
</reference>
<feature type="chain" id="PRO_5023106931" evidence="1">
    <location>
        <begin position="20"/>
        <end position="185"/>
    </location>
</feature>
<dbReference type="EMBL" id="CP040749">
    <property type="protein sequence ID" value="QCX37576.1"/>
    <property type="molecule type" value="Genomic_DNA"/>
</dbReference>
<evidence type="ECO:0000313" key="2">
    <source>
        <dbReference type="EMBL" id="QCX37576.1"/>
    </source>
</evidence>
<sequence>MKKLVVIAAVALFSFNVNAQDKDLSNSLSQTSQGKWLVQVGTSTSGVSANSLIRASNTGFSFISIDGDNFWNVGLEGGYFVADNLAVKAGVGYGDASYYDKGIFSYKVGPKYYIIGKIPVGIDLNGASTEGFSPMYVGAQAGYAWFLGESLSVEPSLRYDYGMNEDAGDGDYNPLSFNIGFAFHF</sequence>
<dbReference type="InterPro" id="IPR011250">
    <property type="entry name" value="OMP/PagP_B-barrel"/>
</dbReference>
<organism evidence="2 3">
    <name type="scientific">Aureibaculum algae</name>
    <dbReference type="NCBI Taxonomy" id="2584122"/>
    <lineage>
        <taxon>Bacteria</taxon>
        <taxon>Pseudomonadati</taxon>
        <taxon>Bacteroidota</taxon>
        <taxon>Flavobacteriia</taxon>
        <taxon>Flavobacteriales</taxon>
        <taxon>Flavobacteriaceae</taxon>
        <taxon>Aureibaculum</taxon>
    </lineage>
</organism>
<dbReference type="AlphaFoldDB" id="A0A5B7TQZ8"/>
<keyword evidence="3" id="KW-1185">Reference proteome</keyword>
<dbReference type="RefSeq" id="WP_138948508.1">
    <property type="nucleotide sequence ID" value="NZ_CP040749.1"/>
</dbReference>
<dbReference type="OrthoDB" id="945117at2"/>
<proteinExistence type="predicted"/>
<evidence type="ECO:0000256" key="1">
    <source>
        <dbReference type="SAM" id="SignalP"/>
    </source>
</evidence>
<name>A0A5B7TQZ8_9FLAO</name>
<gene>
    <name evidence="2" type="ORF">FF125_03675</name>
</gene>
<dbReference type="Gene3D" id="2.40.160.20">
    <property type="match status" value="1"/>
</dbReference>
<keyword evidence="1" id="KW-0732">Signal</keyword>
<accession>A0A5B7TQZ8</accession>